<organism evidence="1 2">
    <name type="scientific">Lacticaseibacillus camelliae DSM 22697 = JCM 13995</name>
    <dbReference type="NCBI Taxonomy" id="1423730"/>
    <lineage>
        <taxon>Bacteria</taxon>
        <taxon>Bacillati</taxon>
        <taxon>Bacillota</taxon>
        <taxon>Bacilli</taxon>
        <taxon>Lactobacillales</taxon>
        <taxon>Lactobacillaceae</taxon>
        <taxon>Lacticaseibacillus</taxon>
    </lineage>
</organism>
<dbReference type="EMBL" id="AYZJ01000010">
    <property type="protein sequence ID" value="KRN25450.1"/>
    <property type="molecule type" value="Genomic_DNA"/>
</dbReference>
<evidence type="ECO:0000313" key="2">
    <source>
        <dbReference type="Proteomes" id="UP000050865"/>
    </source>
</evidence>
<gene>
    <name evidence="1" type="ORF">FC75_GL000363</name>
</gene>
<name>A0A0R2FKX0_9LACO</name>
<dbReference type="AlphaFoldDB" id="A0A0R2FKX0"/>
<evidence type="ECO:0000313" key="1">
    <source>
        <dbReference type="EMBL" id="KRN25450.1"/>
    </source>
</evidence>
<reference evidence="1 2" key="1">
    <citation type="journal article" date="2015" name="Genome Announc.">
        <title>Expanding the biotechnology potential of lactobacilli through comparative genomics of 213 strains and associated genera.</title>
        <authorList>
            <person name="Sun Z."/>
            <person name="Harris H.M."/>
            <person name="McCann A."/>
            <person name="Guo C."/>
            <person name="Argimon S."/>
            <person name="Zhang W."/>
            <person name="Yang X."/>
            <person name="Jeffery I.B."/>
            <person name="Cooney J.C."/>
            <person name="Kagawa T.F."/>
            <person name="Liu W."/>
            <person name="Song Y."/>
            <person name="Salvetti E."/>
            <person name="Wrobel A."/>
            <person name="Rasinkangas P."/>
            <person name="Parkhill J."/>
            <person name="Rea M.C."/>
            <person name="O'Sullivan O."/>
            <person name="Ritari J."/>
            <person name="Douillard F.P."/>
            <person name="Paul Ross R."/>
            <person name="Yang R."/>
            <person name="Briner A.E."/>
            <person name="Felis G.E."/>
            <person name="de Vos W.M."/>
            <person name="Barrangou R."/>
            <person name="Klaenhammer T.R."/>
            <person name="Caufield P.W."/>
            <person name="Cui Y."/>
            <person name="Zhang H."/>
            <person name="O'Toole P.W."/>
        </authorList>
    </citation>
    <scope>NUCLEOTIDE SEQUENCE [LARGE SCALE GENOMIC DNA]</scope>
    <source>
        <strain evidence="1 2">DSM 22697</strain>
    </source>
</reference>
<sequence length="285" mass="30920">MNFDYSAYDNAAVQWAGTPEDRELFKAHRDGATLLSTNGEVVGALTTWRNPLHPYLLRFVTVATAKAAALPQAELADALLTPVVDRAKNAGQRGILTVSTDTQSALRSATISRGLRRIRTTFKPKLVLKTAQTATVSLTPGTRLLSQSDLLQSTPLSTALIQTAYLTYQKRHDVDPVKPFSDNDWAPRILTDLEPTAPLALAQGDNVVAYCLTYLRGNTLEFGGAWGQDHGLLDGLLAYTLPALASRYETLEGAFADVDEGGMQVYMSFPDQATAQELAAFAILF</sequence>
<comment type="caution">
    <text evidence="1">The sequence shown here is derived from an EMBL/GenBank/DDBJ whole genome shotgun (WGS) entry which is preliminary data.</text>
</comment>
<dbReference type="PATRIC" id="fig|1423730.4.peg.382"/>
<protein>
    <submittedName>
        <fullName evidence="1">Uncharacterized protein</fullName>
    </submittedName>
</protein>
<dbReference type="STRING" id="1423730.FC75_GL000363"/>
<keyword evidence="2" id="KW-1185">Reference proteome</keyword>
<accession>A0A0R2FKX0</accession>
<dbReference type="RefSeq" id="WP_056988930.1">
    <property type="nucleotide sequence ID" value="NZ_AYZJ01000010.1"/>
</dbReference>
<dbReference type="Proteomes" id="UP000050865">
    <property type="component" value="Unassembled WGS sequence"/>
</dbReference>
<proteinExistence type="predicted"/>